<dbReference type="STRING" id="1520.LF65_04917"/>
<gene>
    <name evidence="1" type="ORF">LF65_04917</name>
</gene>
<name>A0A0B5QKI9_CLOBE</name>
<sequence>MFGNEKIHNIEVRRPLSCTLIDDGVYKGRIVATDFREMDSKFHASGKREVFSMKIEVESEDGEIVYLFYSVNYNWSLKGNFVKLLSDFDMLPDEGECLDVTDFIGLEVTVTVINNEKDGKKYSNIVAIEKNLI</sequence>
<reference evidence="2" key="1">
    <citation type="submission" date="2014-12" db="EMBL/GenBank/DDBJ databases">
        <title>Genome sequence of Clostridium beijerinckii strain 59B.</title>
        <authorList>
            <person name="Little G.T."/>
            <person name="Minton N.P."/>
        </authorList>
    </citation>
    <scope>NUCLEOTIDE SEQUENCE [LARGE SCALE GENOMIC DNA]</scope>
    <source>
        <strain evidence="2">59B</strain>
    </source>
</reference>
<accession>A0A0B5QKI9</accession>
<evidence type="ECO:0000313" key="2">
    <source>
        <dbReference type="Proteomes" id="UP000031866"/>
    </source>
</evidence>
<proteinExistence type="predicted"/>
<dbReference type="RefSeq" id="WP_041899869.1">
    <property type="nucleotide sequence ID" value="NZ_CP010086.2"/>
</dbReference>
<dbReference type="AlphaFoldDB" id="A0A0B5QKI9"/>
<protein>
    <submittedName>
        <fullName evidence="1">Uncharacterized protein</fullName>
    </submittedName>
</protein>
<dbReference type="EMBL" id="CP010086">
    <property type="protein sequence ID" value="AJH01446.1"/>
    <property type="molecule type" value="Genomic_DNA"/>
</dbReference>
<dbReference type="Proteomes" id="UP000031866">
    <property type="component" value="Chromosome"/>
</dbReference>
<organism evidence="1 2">
    <name type="scientific">Clostridium beijerinckii</name>
    <name type="common">Clostridium MP</name>
    <dbReference type="NCBI Taxonomy" id="1520"/>
    <lineage>
        <taxon>Bacteria</taxon>
        <taxon>Bacillati</taxon>
        <taxon>Bacillota</taxon>
        <taxon>Clostridia</taxon>
        <taxon>Eubacteriales</taxon>
        <taxon>Clostridiaceae</taxon>
        <taxon>Clostridium</taxon>
    </lineage>
</organism>
<dbReference type="OrthoDB" id="2859251at2"/>
<dbReference type="KEGG" id="cbei:LF65_04917"/>
<evidence type="ECO:0000313" key="1">
    <source>
        <dbReference type="EMBL" id="AJH01446.1"/>
    </source>
</evidence>